<dbReference type="PANTHER" id="PTHR31569">
    <property type="entry name" value="SWIM-TYPE DOMAIN-CONTAINING PROTEIN"/>
    <property type="match status" value="1"/>
</dbReference>
<reference evidence="3 4" key="1">
    <citation type="journal article" date="2017" name="Genome Biol. Evol.">
        <title>Phytophthora megakarya and P. palmivora, closely related causal agents of cacao black pod rot, underwent increases in genome sizes and gene numbers by different mechanisms.</title>
        <authorList>
            <person name="Ali S.S."/>
            <person name="Shao J."/>
            <person name="Lary D.J."/>
            <person name="Kronmiller B."/>
            <person name="Shen D."/>
            <person name="Strem M.D."/>
            <person name="Amoako-Attah I."/>
            <person name="Akrofi A.Y."/>
            <person name="Begoude B.A."/>
            <person name="Ten Hoopen G.M."/>
            <person name="Coulibaly K."/>
            <person name="Kebe B.I."/>
            <person name="Melnick R.L."/>
            <person name="Guiltinan M.J."/>
            <person name="Tyler B.M."/>
            <person name="Meinhardt L.W."/>
            <person name="Bailey B.A."/>
        </authorList>
    </citation>
    <scope>NUCLEOTIDE SEQUENCE [LARGE SCALE GENOMIC DNA]</scope>
    <source>
        <strain evidence="4">sbr112.9</strain>
    </source>
</reference>
<accession>A0A2P4X9Y3</accession>
<protein>
    <recommendedName>
        <fullName evidence="2">ZSWIM1/3 RNaseH-like domain-containing protein</fullName>
    </recommendedName>
</protein>
<dbReference type="InterPro" id="IPR052579">
    <property type="entry name" value="Zinc_finger_SWIM"/>
</dbReference>
<name>A0A2P4X9Y3_9STRA</name>
<dbReference type="Pfam" id="PF21056">
    <property type="entry name" value="ZSWIM1-3_RNaseH-like"/>
    <property type="match status" value="1"/>
</dbReference>
<comment type="caution">
    <text evidence="3">The sequence shown here is derived from an EMBL/GenBank/DDBJ whole genome shotgun (WGS) entry which is preliminary data.</text>
</comment>
<dbReference type="AlphaFoldDB" id="A0A2P4X9Y3"/>
<evidence type="ECO:0000259" key="2">
    <source>
        <dbReference type="Pfam" id="PF21056"/>
    </source>
</evidence>
<sequence>MPRRDDRRASERRRVAITRSESESDLSYALPSLTAEESSIAEGWITTEAKAATYIDQAALSLDTQPQRRKESDSNSCKDGGEILAREVLVSVPPLDVRSYENWEELRAYVKTYSRRTYQVGYPIYSVRTGTPARSLNEKIKKSNLFCDEIPDHLQFYNKTYMCKRSGARRRRTERRAERRISSSLVAMLYLINACVRHSSVWKACITKKVTTYDHDVGPGVYETYHEARQVSDDEVLTGVRMLHRGGANRKRILEYTSENSSVQPEMKDVHNLVARLKTENYAVPTVEERISSILGGFTSENGNMARVYANEEIRHMCSTFEKFPEVLLIDATHDANISNYKLFSFMIHDALGKGQHVQHCLVENERKERCGLRVNRLKRVARAMMLWMSSSLIKISRSLQYFKKNFLRHESCSGIFTW</sequence>
<gene>
    <name evidence="3" type="ORF">PHPALM_28481</name>
</gene>
<dbReference type="InterPro" id="IPR048324">
    <property type="entry name" value="ZSWIM1-3_RNaseH-like"/>
</dbReference>
<dbReference type="Proteomes" id="UP000237271">
    <property type="component" value="Unassembled WGS sequence"/>
</dbReference>
<dbReference type="OrthoDB" id="127042at2759"/>
<dbReference type="EMBL" id="NCKW01015589">
    <property type="protein sequence ID" value="POM62367.1"/>
    <property type="molecule type" value="Genomic_DNA"/>
</dbReference>
<evidence type="ECO:0000313" key="4">
    <source>
        <dbReference type="Proteomes" id="UP000237271"/>
    </source>
</evidence>
<feature type="domain" description="ZSWIM1/3 RNaseH-like" evidence="2">
    <location>
        <begin position="314"/>
        <end position="371"/>
    </location>
</feature>
<evidence type="ECO:0000256" key="1">
    <source>
        <dbReference type="SAM" id="MobiDB-lite"/>
    </source>
</evidence>
<dbReference type="PANTHER" id="PTHR31569:SF4">
    <property type="entry name" value="SWIM-TYPE DOMAIN-CONTAINING PROTEIN"/>
    <property type="match status" value="1"/>
</dbReference>
<organism evidence="3 4">
    <name type="scientific">Phytophthora palmivora</name>
    <dbReference type="NCBI Taxonomy" id="4796"/>
    <lineage>
        <taxon>Eukaryota</taxon>
        <taxon>Sar</taxon>
        <taxon>Stramenopiles</taxon>
        <taxon>Oomycota</taxon>
        <taxon>Peronosporomycetes</taxon>
        <taxon>Peronosporales</taxon>
        <taxon>Peronosporaceae</taxon>
        <taxon>Phytophthora</taxon>
    </lineage>
</organism>
<keyword evidence="4" id="KW-1185">Reference proteome</keyword>
<evidence type="ECO:0000313" key="3">
    <source>
        <dbReference type="EMBL" id="POM62367.1"/>
    </source>
</evidence>
<feature type="region of interest" description="Disordered" evidence="1">
    <location>
        <begin position="1"/>
        <end position="24"/>
    </location>
</feature>
<proteinExistence type="predicted"/>
<feature type="compositionally biased region" description="Basic and acidic residues" evidence="1">
    <location>
        <begin position="1"/>
        <end position="14"/>
    </location>
</feature>